<keyword evidence="3" id="KW-1185">Reference proteome</keyword>
<comment type="caution">
    <text evidence="2">The sequence shown here is derived from an EMBL/GenBank/DDBJ whole genome shotgun (WGS) entry which is preliminary data.</text>
</comment>
<feature type="region of interest" description="Disordered" evidence="1">
    <location>
        <begin position="1"/>
        <end position="44"/>
    </location>
</feature>
<dbReference type="Gene3D" id="4.10.430.30">
    <property type="match status" value="1"/>
</dbReference>
<evidence type="ECO:0000256" key="1">
    <source>
        <dbReference type="SAM" id="MobiDB-lite"/>
    </source>
</evidence>
<dbReference type="SUPFAM" id="SSF81273">
    <property type="entry name" value="H-NS histone-like proteins"/>
    <property type="match status" value="1"/>
</dbReference>
<evidence type="ECO:0000313" key="2">
    <source>
        <dbReference type="EMBL" id="MBM2770342.1"/>
    </source>
</evidence>
<reference evidence="2 3" key="1">
    <citation type="submission" date="2021-02" db="EMBL/GenBank/DDBJ databases">
        <title>Draft genome of the type strains Burkholderia anthina DSM16086.</title>
        <authorList>
            <person name="Hertel R."/>
            <person name="Meissner J."/>
            <person name="Poehlein A."/>
            <person name="Daniel R."/>
            <person name="Commichau F.M."/>
        </authorList>
    </citation>
    <scope>NUCLEOTIDE SEQUENCE [LARGE SCALE GENOMIC DNA]</scope>
    <source>
        <strain evidence="2 3">DSM 16086</strain>
    </source>
</reference>
<feature type="compositionally biased region" description="Basic and acidic residues" evidence="1">
    <location>
        <begin position="1"/>
        <end position="21"/>
    </location>
</feature>
<evidence type="ECO:0000313" key="3">
    <source>
        <dbReference type="Proteomes" id="UP000755577"/>
    </source>
</evidence>
<accession>A0ABS2BBF4</accession>
<dbReference type="EMBL" id="JAFCIQ010000026">
    <property type="protein sequence ID" value="MBM2770342.1"/>
    <property type="molecule type" value="Genomic_DNA"/>
</dbReference>
<organism evidence="2 3">
    <name type="scientific">Burkholderia anthina</name>
    <dbReference type="NCBI Taxonomy" id="179879"/>
    <lineage>
        <taxon>Bacteria</taxon>
        <taxon>Pseudomonadati</taxon>
        <taxon>Pseudomonadota</taxon>
        <taxon>Betaproteobacteria</taxon>
        <taxon>Burkholderiales</taxon>
        <taxon>Burkholderiaceae</taxon>
        <taxon>Burkholderia</taxon>
        <taxon>Burkholderia cepacia complex</taxon>
    </lineage>
</organism>
<proteinExistence type="predicted"/>
<sequence length="103" mass="11371">MPASRRVDASGRADRVARDLSRTLSSGHRGRVSSGRHFSESGENRFDATGKVVVKVLPARYRDPASGRAWSGRGDAPLRIRGKDRRRFVIVKPPSMGKKTKRG</sequence>
<name>A0ABS2BBF4_9BURK</name>
<gene>
    <name evidence="2" type="ORF">JQK92_28425</name>
</gene>
<protein>
    <submittedName>
        <fullName evidence="2">H-NS histone family protein</fullName>
    </submittedName>
</protein>
<dbReference type="Proteomes" id="UP000755577">
    <property type="component" value="Unassembled WGS sequence"/>
</dbReference>